<evidence type="ECO:0000313" key="2">
    <source>
        <dbReference type="Proteomes" id="UP000010478"/>
    </source>
</evidence>
<proteinExistence type="predicted"/>
<accession>K9VEY8</accession>
<reference evidence="1 2" key="1">
    <citation type="submission" date="2012-05" db="EMBL/GenBank/DDBJ databases">
        <title>Finished chromosome of genome of Oscillatoria sp. PCC 7112.</title>
        <authorList>
            <consortium name="US DOE Joint Genome Institute"/>
            <person name="Gugger M."/>
            <person name="Coursin T."/>
            <person name="Rippka R."/>
            <person name="Tandeau De Marsac N."/>
            <person name="Huntemann M."/>
            <person name="Wei C.-L."/>
            <person name="Han J."/>
            <person name="Detter J.C."/>
            <person name="Han C."/>
            <person name="Tapia R."/>
            <person name="Davenport K."/>
            <person name="Daligault H."/>
            <person name="Erkkila T."/>
            <person name="Gu W."/>
            <person name="Munk A.C.C."/>
            <person name="Teshima H."/>
            <person name="Xu Y."/>
            <person name="Chain P."/>
            <person name="Chen A."/>
            <person name="Krypides N."/>
            <person name="Mavromatis K."/>
            <person name="Markowitz V."/>
            <person name="Szeto E."/>
            <person name="Ivanova N."/>
            <person name="Mikhailova N."/>
            <person name="Ovchinnikova G."/>
            <person name="Pagani I."/>
            <person name="Pati A."/>
            <person name="Goodwin L."/>
            <person name="Peters L."/>
            <person name="Pitluck S."/>
            <person name="Woyke T."/>
            <person name="Kerfeld C."/>
        </authorList>
    </citation>
    <scope>NUCLEOTIDE SEQUENCE [LARGE SCALE GENOMIC DNA]</scope>
    <source>
        <strain evidence="1 2">PCC 7112</strain>
    </source>
</reference>
<dbReference type="EMBL" id="CP003614">
    <property type="protein sequence ID" value="AFZ06663.1"/>
    <property type="molecule type" value="Genomic_DNA"/>
</dbReference>
<dbReference type="KEGG" id="oni:Osc7112_2201"/>
<name>K9VEY8_9CYAN</name>
<gene>
    <name evidence="1" type="ORF">Osc7112_2201</name>
</gene>
<sequence precursor="true">MKTLAKFFNLPINILTIGLSASLIFPASVKALSNLITTPTISEISTVLAAVQKEQTEFLEGVRSAEVKKERVVPGTFNSYFVAVKKGQNIKVNVKSLENNAVFKVIDSNKKTIITNSKIWSGVVSKTGKYQIDVGTERGSASYTLSFSLN</sequence>
<dbReference type="Gene3D" id="2.60.120.380">
    <property type="match status" value="1"/>
</dbReference>
<dbReference type="Proteomes" id="UP000010478">
    <property type="component" value="Chromosome"/>
</dbReference>
<dbReference type="OrthoDB" id="574544at2"/>
<dbReference type="HOGENOM" id="CLU_1738683_0_0_3"/>
<evidence type="ECO:0000313" key="1">
    <source>
        <dbReference type="EMBL" id="AFZ06663.1"/>
    </source>
</evidence>
<organism evidence="1 2">
    <name type="scientific">Phormidium nigroviride PCC 7112</name>
    <dbReference type="NCBI Taxonomy" id="179408"/>
    <lineage>
        <taxon>Bacteria</taxon>
        <taxon>Bacillati</taxon>
        <taxon>Cyanobacteriota</taxon>
        <taxon>Cyanophyceae</taxon>
        <taxon>Oscillatoriophycideae</taxon>
        <taxon>Oscillatoriales</taxon>
        <taxon>Oscillatoriaceae</taxon>
        <taxon>Phormidium</taxon>
    </lineage>
</organism>
<keyword evidence="2" id="KW-1185">Reference proteome</keyword>
<dbReference type="AlphaFoldDB" id="K9VEY8"/>
<dbReference type="RefSeq" id="WP_015175965.1">
    <property type="nucleotide sequence ID" value="NC_019729.1"/>
</dbReference>
<protein>
    <submittedName>
        <fullName evidence="1">Uncharacterized protein</fullName>
    </submittedName>
</protein>